<evidence type="ECO:0000256" key="1">
    <source>
        <dbReference type="ARBA" id="ARBA00004328"/>
    </source>
</evidence>
<dbReference type="Pfam" id="PF01819">
    <property type="entry name" value="Levi_coat"/>
    <property type="match status" value="1"/>
</dbReference>
<reference evidence="4" key="1">
    <citation type="submission" date="2020-09" db="EMBL/GenBank/DDBJ databases">
        <title>Leviviricetes taxonomy.</title>
        <authorList>
            <person name="Stockdale S.R."/>
            <person name="Callanan J."/>
            <person name="Adriaenssens E.M."/>
            <person name="Kuhn J.H."/>
            <person name="Rumnieks J."/>
            <person name="Shkoporov A."/>
            <person name="Draper L.A."/>
            <person name="Ross P."/>
            <person name="Hill C."/>
        </authorList>
    </citation>
    <scope>NUCLEOTIDE SEQUENCE</scope>
</reference>
<dbReference type="Gene3D" id="3.30.380.10">
    <property type="entry name" value="MS2 Viral Coat Protein"/>
    <property type="match status" value="1"/>
</dbReference>
<accession>A0A8S5L0Y6</accession>
<organism evidence="4 5">
    <name type="scientific">ssRNA phage SRR7976300_3</name>
    <dbReference type="NCBI Taxonomy" id="2786652"/>
    <lineage>
        <taxon>Viruses</taxon>
        <taxon>Riboviria</taxon>
        <taxon>Orthornavirae</taxon>
        <taxon>Lenarviricota</taxon>
        <taxon>Leviviricetes</taxon>
        <taxon>Norzivirales</taxon>
        <taxon>Fiersviridae</taxon>
        <taxon>Mihkrovirus</taxon>
        <taxon>Mihkrovirus lutihabitans</taxon>
        <taxon>Bertavirus lutihabitans</taxon>
    </lineage>
</organism>
<proteinExistence type="predicted"/>
<keyword evidence="5" id="KW-1185">Reference proteome</keyword>
<gene>
    <name evidence="4" type="primary">SRR7976300_3_2</name>
</gene>
<dbReference type="InterPro" id="IPR015954">
    <property type="entry name" value="Phage_RNA-type_capsid"/>
</dbReference>
<comment type="subcellular location">
    <subcellularLocation>
        <location evidence="1">Virion</location>
    </subcellularLocation>
</comment>
<dbReference type="RefSeq" id="YP_010769092.1">
    <property type="nucleotide sequence ID" value="NC_073875.1"/>
</dbReference>
<dbReference type="KEGG" id="vg:80398008"/>
<evidence type="ECO:0000256" key="3">
    <source>
        <dbReference type="ARBA" id="ARBA00022844"/>
    </source>
</evidence>
<evidence type="ECO:0000313" key="4">
    <source>
        <dbReference type="EMBL" id="DAD51103.1"/>
    </source>
</evidence>
<dbReference type="GO" id="GO:0019028">
    <property type="term" value="C:viral capsid"/>
    <property type="evidence" value="ECO:0007669"/>
    <property type="project" value="UniProtKB-KW"/>
</dbReference>
<name>A0A8S5L0Y6_9VIRU</name>
<keyword evidence="2 4" id="KW-0167">Capsid protein</keyword>
<dbReference type="InterPro" id="IPR002703">
    <property type="entry name" value="Levivir_coat"/>
</dbReference>
<dbReference type="SUPFAM" id="SSF55405">
    <property type="entry name" value="RNA bacteriophage capsid protein"/>
    <property type="match status" value="1"/>
</dbReference>
<evidence type="ECO:0000256" key="2">
    <source>
        <dbReference type="ARBA" id="ARBA00022561"/>
    </source>
</evidence>
<dbReference type="GeneID" id="80398008"/>
<protein>
    <submittedName>
        <fullName evidence="4">Coat protein</fullName>
    </submittedName>
</protein>
<evidence type="ECO:0000313" key="5">
    <source>
        <dbReference type="Proteomes" id="UP000678902"/>
    </source>
</evidence>
<keyword evidence="3" id="KW-0946">Virion</keyword>
<dbReference type="EMBL" id="BK013720">
    <property type="protein sequence ID" value="DAD51103.1"/>
    <property type="molecule type" value="Genomic_RNA"/>
</dbReference>
<sequence length="133" mass="14491">MPQLQNIVLTDRAITPVNHTFVPRDIDRNGVATVVESTGVPVGENQLSLSLTRTPGGKFRIVEKLTLPVVQTQTINGVSTPVVVRTAYVEVKFTFDSTSTEQERKDAVGMLVSGLDPAKPLTNDTITKLQNPY</sequence>
<dbReference type="GO" id="GO:0005198">
    <property type="term" value="F:structural molecule activity"/>
    <property type="evidence" value="ECO:0007669"/>
    <property type="project" value="InterPro"/>
</dbReference>
<dbReference type="Proteomes" id="UP000678902">
    <property type="component" value="Segment"/>
</dbReference>